<organism evidence="1 2">
    <name type="scientific">Xanthomonas euvesicatoria</name>
    <dbReference type="NCBI Taxonomy" id="456327"/>
    <lineage>
        <taxon>Bacteria</taxon>
        <taxon>Pseudomonadati</taxon>
        <taxon>Pseudomonadota</taxon>
        <taxon>Gammaproteobacteria</taxon>
        <taxon>Lysobacterales</taxon>
        <taxon>Lysobacteraceae</taxon>
        <taxon>Xanthomonas</taxon>
    </lineage>
</organism>
<dbReference type="AlphaFoldDB" id="A0AAW3U0Y4"/>
<protein>
    <submittedName>
        <fullName evidence="1">Uncharacterized protein</fullName>
    </submittedName>
</protein>
<proteinExistence type="predicted"/>
<dbReference type="RefSeq" id="WP_184420288.1">
    <property type="nucleotide sequence ID" value="NZ_JACHNK010000002.1"/>
</dbReference>
<sequence length="86" mass="8685">MSSVIPGIIRTGAATALALAGLVAFCAGLLGEKEHSDDITDARLDVVAPQGTEPQEWGDGVHDAHGASAGQAATTMNCRALQGDAR</sequence>
<dbReference type="Proteomes" id="UP000576603">
    <property type="component" value="Unassembled WGS sequence"/>
</dbReference>
<evidence type="ECO:0000313" key="1">
    <source>
        <dbReference type="EMBL" id="MBB4722718.1"/>
    </source>
</evidence>
<evidence type="ECO:0000313" key="2">
    <source>
        <dbReference type="Proteomes" id="UP000576603"/>
    </source>
</evidence>
<name>A0AAW3U0Y4_XANEU</name>
<comment type="caution">
    <text evidence="1">The sequence shown here is derived from an EMBL/GenBank/DDBJ whole genome shotgun (WGS) entry which is preliminary data.</text>
</comment>
<reference evidence="1 2" key="1">
    <citation type="submission" date="2020-08" db="EMBL/GenBank/DDBJ databases">
        <title>Studying the diversity of plant-associated saprophytic bacteria and their role in host health and plant-pathogen interactions.</title>
        <authorList>
            <person name="Potnis N."/>
        </authorList>
    </citation>
    <scope>NUCLEOTIDE SEQUENCE [LARGE SCALE GENOMIC DNA]</scope>
    <source>
        <strain evidence="1 2">CFBP 7922</strain>
    </source>
</reference>
<dbReference type="EMBL" id="JACHNL010000002">
    <property type="protein sequence ID" value="MBB4722718.1"/>
    <property type="molecule type" value="Genomic_DNA"/>
</dbReference>
<gene>
    <name evidence="1" type="ORF">FHY32_001036</name>
</gene>
<accession>A0AAW3U0Y4</accession>